<evidence type="ECO:0000259" key="2">
    <source>
        <dbReference type="Pfam" id="PF10534"/>
    </source>
</evidence>
<feature type="compositionally biased region" description="Polar residues" evidence="1">
    <location>
        <begin position="55"/>
        <end position="64"/>
    </location>
</feature>
<name>A0A5J5CPZ9_9PERO</name>
<comment type="caution">
    <text evidence="3">The sequence shown here is derived from an EMBL/GenBank/DDBJ whole genome shotgun (WGS) entry which is preliminary data.</text>
</comment>
<dbReference type="InterPro" id="IPR017874">
    <property type="entry name" value="CRIC_domain"/>
</dbReference>
<organism evidence="3 4">
    <name type="scientific">Etheostoma spectabile</name>
    <name type="common">orangethroat darter</name>
    <dbReference type="NCBI Taxonomy" id="54343"/>
    <lineage>
        <taxon>Eukaryota</taxon>
        <taxon>Metazoa</taxon>
        <taxon>Chordata</taxon>
        <taxon>Craniata</taxon>
        <taxon>Vertebrata</taxon>
        <taxon>Euteleostomi</taxon>
        <taxon>Actinopterygii</taxon>
        <taxon>Neopterygii</taxon>
        <taxon>Teleostei</taxon>
        <taxon>Neoteleostei</taxon>
        <taxon>Acanthomorphata</taxon>
        <taxon>Eupercaria</taxon>
        <taxon>Perciformes</taxon>
        <taxon>Percoidei</taxon>
        <taxon>Percidae</taxon>
        <taxon>Etheostomatinae</taxon>
        <taxon>Etheostoma</taxon>
    </lineage>
</organism>
<evidence type="ECO:0000313" key="4">
    <source>
        <dbReference type="Proteomes" id="UP000327493"/>
    </source>
</evidence>
<feature type="non-terminal residue" evidence="3">
    <location>
        <position position="64"/>
    </location>
</feature>
<evidence type="ECO:0000256" key="1">
    <source>
        <dbReference type="SAM" id="MobiDB-lite"/>
    </source>
</evidence>
<accession>A0A5J5CPZ9</accession>
<reference evidence="3 4" key="1">
    <citation type="submission" date="2019-08" db="EMBL/GenBank/DDBJ databases">
        <title>A chromosome-level genome assembly, high-density linkage maps, and genome scans reveal the genomic architecture of hybrid incompatibilities underlying speciation via character displacement in darters (Percidae: Etheostominae).</title>
        <authorList>
            <person name="Moran R.L."/>
            <person name="Catchen J.M."/>
            <person name="Fuller R.C."/>
        </authorList>
    </citation>
    <scope>NUCLEOTIDE SEQUENCE [LARGE SCALE GENOMIC DNA]</scope>
    <source>
        <strain evidence="3">EspeVRDwgs_2016</strain>
        <tissue evidence="3">Muscle</tissue>
    </source>
</reference>
<evidence type="ECO:0000313" key="3">
    <source>
        <dbReference type="EMBL" id="KAA8582923.1"/>
    </source>
</evidence>
<proteinExistence type="predicted"/>
<dbReference type="EMBL" id="VOFY01000018">
    <property type="protein sequence ID" value="KAA8582923.1"/>
    <property type="molecule type" value="Genomic_DNA"/>
</dbReference>
<protein>
    <recommendedName>
        <fullName evidence="2">CRIC domain-containing protein</fullName>
    </recommendedName>
</protein>
<dbReference type="Proteomes" id="UP000327493">
    <property type="component" value="Chromosome 18"/>
</dbReference>
<gene>
    <name evidence="3" type="ORF">FQN60_015469</name>
</gene>
<dbReference type="Pfam" id="PF10534">
    <property type="entry name" value="CRIC_ras_sig"/>
    <property type="match status" value="1"/>
</dbReference>
<feature type="domain" description="CRIC" evidence="2">
    <location>
        <begin position="21"/>
        <end position="64"/>
    </location>
</feature>
<keyword evidence="4" id="KW-1185">Reference proteome</keyword>
<sequence>MSHQELLSLGMARNYGVEKDNLKTLVGKMRAAHHNLNTSVSQRRKNPAYHCKISHQPSNEFLTA</sequence>
<feature type="region of interest" description="Disordered" evidence="1">
    <location>
        <begin position="38"/>
        <end position="64"/>
    </location>
</feature>
<dbReference type="AlphaFoldDB" id="A0A5J5CPZ9"/>